<feature type="domain" description="Peptidase A2" evidence="4">
    <location>
        <begin position="142"/>
        <end position="155"/>
    </location>
</feature>
<keyword evidence="6" id="KW-1185">Reference proteome</keyword>
<protein>
    <recommendedName>
        <fullName evidence="4">Peptidase A2 domain-containing protein</fullName>
    </recommendedName>
</protein>
<proteinExistence type="predicted"/>
<dbReference type="InterPro" id="IPR001995">
    <property type="entry name" value="Peptidase_A2_cat"/>
</dbReference>
<comment type="caution">
    <text evidence="5">The sequence shown here is derived from an EMBL/GenBank/DDBJ whole genome shotgun (WGS) entry which is preliminary data.</text>
</comment>
<evidence type="ECO:0000256" key="1">
    <source>
        <dbReference type="ARBA" id="ARBA00022670"/>
    </source>
</evidence>
<dbReference type="CDD" id="cd07557">
    <property type="entry name" value="trimeric_dUTPase"/>
    <property type="match status" value="1"/>
</dbReference>
<name>A0AAW3DGD6_9AVES</name>
<evidence type="ECO:0000256" key="3">
    <source>
        <dbReference type="ARBA" id="ARBA00022801"/>
    </source>
</evidence>
<evidence type="ECO:0000313" key="6">
    <source>
        <dbReference type="Proteomes" id="UP000053149"/>
    </source>
</evidence>
<gene>
    <name evidence="5" type="ORF">N339_01362</name>
</gene>
<dbReference type="Pfam" id="PF00692">
    <property type="entry name" value="dUTPase"/>
    <property type="match status" value="1"/>
</dbReference>
<dbReference type="Proteomes" id="UP000053149">
    <property type="component" value="Unassembled WGS sequence"/>
</dbReference>
<dbReference type="Gene3D" id="2.70.40.10">
    <property type="match status" value="1"/>
</dbReference>
<dbReference type="GO" id="GO:0004190">
    <property type="term" value="F:aspartic-type endopeptidase activity"/>
    <property type="evidence" value="ECO:0007669"/>
    <property type="project" value="UniProtKB-KW"/>
</dbReference>
<keyword evidence="3" id="KW-0378">Hydrolase</keyword>
<feature type="non-terminal residue" evidence="5">
    <location>
        <position position="155"/>
    </location>
</feature>
<evidence type="ECO:0000313" key="5">
    <source>
        <dbReference type="EMBL" id="KFU97735.1"/>
    </source>
</evidence>
<dbReference type="GO" id="GO:0006508">
    <property type="term" value="P:proteolysis"/>
    <property type="evidence" value="ECO:0007669"/>
    <property type="project" value="UniProtKB-KW"/>
</dbReference>
<sequence>GSAGLDLAVATDVILKDDKVQVVQSVLNGPLGHGLSALLLGRSSLSKQGIFVLPGVIDADYTGNIVIMIKAFCPPVTIAAGTRVAQLIPFHSVLPRSLNKDRGNQGFGSTGTPQIAFSEVITQQKPRRKVCITGQDGICLVKDMLLDTGSDVTII</sequence>
<feature type="non-terminal residue" evidence="5">
    <location>
        <position position="1"/>
    </location>
</feature>
<dbReference type="PANTHER" id="PTHR19422:SF123">
    <property type="entry name" value="RT1 CLASS I, LOCUS CE15"/>
    <property type="match status" value="1"/>
</dbReference>
<dbReference type="InterPro" id="IPR033704">
    <property type="entry name" value="dUTPase_trimeric"/>
</dbReference>
<dbReference type="InterPro" id="IPR051592">
    <property type="entry name" value="HERV-K_Pro_peptidase_A2"/>
</dbReference>
<organism evidence="5 6">
    <name type="scientific">Pterocles gutturalis</name>
    <name type="common">yellow-throated sandgrouse</name>
    <dbReference type="NCBI Taxonomy" id="240206"/>
    <lineage>
        <taxon>Eukaryota</taxon>
        <taxon>Metazoa</taxon>
        <taxon>Chordata</taxon>
        <taxon>Craniata</taxon>
        <taxon>Vertebrata</taxon>
        <taxon>Euteleostomi</taxon>
        <taxon>Archelosauria</taxon>
        <taxon>Archosauria</taxon>
        <taxon>Dinosauria</taxon>
        <taxon>Saurischia</taxon>
        <taxon>Theropoda</taxon>
        <taxon>Coelurosauria</taxon>
        <taxon>Aves</taxon>
        <taxon>Neognathae</taxon>
        <taxon>Neoaves</taxon>
        <taxon>Columbimorphae</taxon>
        <taxon>Pterocliformes</taxon>
        <taxon>Pteroclidae</taxon>
        <taxon>Pterocles</taxon>
    </lineage>
</organism>
<dbReference type="EMBL" id="JMFR01024315">
    <property type="protein sequence ID" value="KFU97735.1"/>
    <property type="molecule type" value="Genomic_DNA"/>
</dbReference>
<evidence type="ECO:0000256" key="2">
    <source>
        <dbReference type="ARBA" id="ARBA00022750"/>
    </source>
</evidence>
<dbReference type="InterPro" id="IPR029054">
    <property type="entry name" value="dUTPase-like"/>
</dbReference>
<reference evidence="5 6" key="1">
    <citation type="journal article" date="2014" name="Science">
        <title>Comparative genomics reveals insights into avian genome evolution and adaptation.</title>
        <authorList>
            <consortium name="Avian Genome Consortium"/>
            <person name="Zhang G."/>
            <person name="Li C."/>
            <person name="Li Q."/>
            <person name="Li B."/>
            <person name="Larkin D.M."/>
            <person name="Lee C."/>
            <person name="Storz J.F."/>
            <person name="Antunes A."/>
            <person name="Greenwold M.J."/>
            <person name="Meredith R.W."/>
            <person name="Odeen A."/>
            <person name="Cui J."/>
            <person name="Zhou Q."/>
            <person name="Xu L."/>
            <person name="Pan H."/>
            <person name="Wang Z."/>
            <person name="Jin L."/>
            <person name="Zhang P."/>
            <person name="Hu H."/>
            <person name="Yang W."/>
            <person name="Hu J."/>
            <person name="Xiao J."/>
            <person name="Yang Z."/>
            <person name="Liu Y."/>
            <person name="Xie Q."/>
            <person name="Yu H."/>
            <person name="Lian J."/>
            <person name="Wen P."/>
            <person name="Zhang F."/>
            <person name="Li H."/>
            <person name="Zeng Y."/>
            <person name="Xiong Z."/>
            <person name="Liu S."/>
            <person name="Zhou L."/>
            <person name="Huang Z."/>
            <person name="An N."/>
            <person name="Wang J."/>
            <person name="Zheng Q."/>
            <person name="Xiong Y."/>
            <person name="Wang G."/>
            <person name="Wang B."/>
            <person name="Wang J."/>
            <person name="Fan Y."/>
            <person name="da Fonseca R.R."/>
            <person name="Alfaro-Nunez A."/>
            <person name="Schubert M."/>
            <person name="Orlando L."/>
            <person name="Mourier T."/>
            <person name="Howard J.T."/>
            <person name="Ganapathy G."/>
            <person name="Pfenning A."/>
            <person name="Whitney O."/>
            <person name="Rivas M.V."/>
            <person name="Hara E."/>
            <person name="Smith J."/>
            <person name="Farre M."/>
            <person name="Narayan J."/>
            <person name="Slavov G."/>
            <person name="Romanov M.N."/>
            <person name="Borges R."/>
            <person name="Machado J.P."/>
            <person name="Khan I."/>
            <person name="Springer M.S."/>
            <person name="Gatesy J."/>
            <person name="Hoffmann F.G."/>
            <person name="Opazo J.C."/>
            <person name="Hastad O."/>
            <person name="Sawyer R.H."/>
            <person name="Kim H."/>
            <person name="Kim K.W."/>
            <person name="Kim H.J."/>
            <person name="Cho S."/>
            <person name="Li N."/>
            <person name="Huang Y."/>
            <person name="Bruford M.W."/>
            <person name="Zhan X."/>
            <person name="Dixon A."/>
            <person name="Bertelsen M.F."/>
            <person name="Derryberry E."/>
            <person name="Warren W."/>
            <person name="Wilson R.K."/>
            <person name="Li S."/>
            <person name="Ray D.A."/>
            <person name="Green R.E."/>
            <person name="O'Brien S.J."/>
            <person name="Griffin D."/>
            <person name="Johnson W.E."/>
            <person name="Haussler D."/>
            <person name="Ryder O.A."/>
            <person name="Willerslev E."/>
            <person name="Graves G.R."/>
            <person name="Alstrom P."/>
            <person name="Fjeldsa J."/>
            <person name="Mindell D.P."/>
            <person name="Edwards S.V."/>
            <person name="Braun E.L."/>
            <person name="Rahbek C."/>
            <person name="Burt D.W."/>
            <person name="Houde P."/>
            <person name="Zhang Y."/>
            <person name="Yang H."/>
            <person name="Wang J."/>
            <person name="Jarvis E.D."/>
            <person name="Gilbert M.T."/>
            <person name="Wang J."/>
        </authorList>
    </citation>
    <scope>NUCLEOTIDE SEQUENCE [LARGE SCALE GENOMIC DNA]</scope>
    <source>
        <strain evidence="5">BGI_N339</strain>
    </source>
</reference>
<dbReference type="InterPro" id="IPR036157">
    <property type="entry name" value="dUTPase-like_sf"/>
</dbReference>
<dbReference type="PROSITE" id="PS50175">
    <property type="entry name" value="ASP_PROT_RETROV"/>
    <property type="match status" value="1"/>
</dbReference>
<keyword evidence="1" id="KW-0645">Protease</keyword>
<dbReference type="PANTHER" id="PTHR19422">
    <property type="entry name" value="GAG RETROVIRAL POLYPROTEIN"/>
    <property type="match status" value="1"/>
</dbReference>
<dbReference type="AlphaFoldDB" id="A0AAW3DGD6"/>
<keyword evidence="2" id="KW-0064">Aspartyl protease</keyword>
<accession>A0AAW3DGD6</accession>
<dbReference type="SUPFAM" id="SSF51283">
    <property type="entry name" value="dUTPase-like"/>
    <property type="match status" value="1"/>
</dbReference>
<evidence type="ECO:0000259" key="4">
    <source>
        <dbReference type="PROSITE" id="PS50175"/>
    </source>
</evidence>